<evidence type="ECO:0000313" key="1">
    <source>
        <dbReference type="EMBL" id="KAG2422498.1"/>
    </source>
</evidence>
<gene>
    <name evidence="1" type="ORF">HXX76_015967</name>
</gene>
<dbReference type="Proteomes" id="UP000650467">
    <property type="component" value="Unassembled WGS sequence"/>
</dbReference>
<dbReference type="EMBL" id="JAEHOC010000104">
    <property type="protein sequence ID" value="KAG2422498.1"/>
    <property type="molecule type" value="Genomic_DNA"/>
</dbReference>
<accession>A0A835S836</accession>
<sequence>MEATASQPATAAGAHGATHTGPVAELLQRLKLEAYLGVEAVEGASYKPCCNVCTFKSHGGAVLAACEHRDRAQQLLENYQHTGDARAAYSALRECRGQAEAAANTPGPDEGECARRVNVAISKRYRDALAKLEPLIPQPPAVPDLSPTQPPRAALKLLFANNGGKAMPYMSAREHGGSFEQSLAVKEGIECGSCGQLPAWLEAKALKAAQAASDAVVAKALEAASQVNHVTYIAARNTARAAPRELVISRLDLSKATFYYQIVVEVPLTLGAPPLTLFGGFIVSSREINM</sequence>
<reference evidence="1" key="1">
    <citation type="journal article" date="2020" name="bioRxiv">
        <title>Comparative genomics of Chlamydomonas.</title>
        <authorList>
            <person name="Craig R.J."/>
            <person name="Hasan A.R."/>
            <person name="Ness R.W."/>
            <person name="Keightley P.D."/>
        </authorList>
    </citation>
    <scope>NUCLEOTIDE SEQUENCE</scope>
    <source>
        <strain evidence="1">SAG 7.73</strain>
    </source>
</reference>
<evidence type="ECO:0000313" key="2">
    <source>
        <dbReference type="Proteomes" id="UP000650467"/>
    </source>
</evidence>
<name>A0A835S836_CHLIN</name>
<organism evidence="1 2">
    <name type="scientific">Chlamydomonas incerta</name>
    <dbReference type="NCBI Taxonomy" id="51695"/>
    <lineage>
        <taxon>Eukaryota</taxon>
        <taxon>Viridiplantae</taxon>
        <taxon>Chlorophyta</taxon>
        <taxon>core chlorophytes</taxon>
        <taxon>Chlorophyceae</taxon>
        <taxon>CS clade</taxon>
        <taxon>Chlamydomonadales</taxon>
        <taxon>Chlamydomonadaceae</taxon>
        <taxon>Chlamydomonas</taxon>
    </lineage>
</organism>
<keyword evidence="2" id="KW-1185">Reference proteome</keyword>
<proteinExistence type="predicted"/>
<comment type="caution">
    <text evidence="1">The sequence shown here is derived from an EMBL/GenBank/DDBJ whole genome shotgun (WGS) entry which is preliminary data.</text>
</comment>
<dbReference type="AlphaFoldDB" id="A0A835S836"/>
<protein>
    <submittedName>
        <fullName evidence="1">Uncharacterized protein</fullName>
    </submittedName>
</protein>